<keyword evidence="3" id="KW-0936">Ethylene signaling pathway</keyword>
<dbReference type="AlphaFoldDB" id="A0A835EEG5"/>
<keyword evidence="4" id="KW-0539">Nucleus</keyword>
<protein>
    <recommendedName>
        <fullName evidence="6">Ethylene insensitive 3-like DNA-binding domain-containing protein</fullName>
    </recommendedName>
</protein>
<dbReference type="InterPro" id="IPR023278">
    <property type="entry name" value="Ethylene_insens-like_DNA-bd"/>
</dbReference>
<sequence>MSRAQDGILKYMLKMMEVCNAQGFVYGIIPENGKPVTGASDNLRAWWKDKVRFDRNGPAAVATYNHTTGGGGDGGAAVASAAKPAGSLHELQDTTLGSLLSALMQHCDPPQRRFPLEKGVPPPWWPHGGEPWWAEAGVPPELGPPPYKKPHDLKKAWKVAVLTGVIKHMSPDVDKVRRLVRQSKCLQDKMTAREIVTWLAVLKQEEDLYYAMLHPGAVPPPPSSAAALPFSASSGEYDVDGADDGSEENAGPNPNKPVTNDADLSSSSMMDATTAYNSSRFLVPPAPLSMKEETADHAQAQLFFQKRSAAEPELMCPHSSSVHGFLDRSARNAHQYTCKFNGPAANNQVVAGFDFDLTVEGQRSLAELMDMYESNVGAAPRSTMDTVASGGQFLTPCVFGNVINNVSQGHQQQQQSTAFYVRDDALPFGGDIAAATPELRFSSGLDVPVPGGTAHNGGALQLQQPQPHRSNWFY</sequence>
<evidence type="ECO:0000256" key="1">
    <source>
        <dbReference type="ARBA" id="ARBA00004123"/>
    </source>
</evidence>
<name>A0A835EEG5_9POAL</name>
<feature type="region of interest" description="Disordered" evidence="5">
    <location>
        <begin position="221"/>
        <end position="265"/>
    </location>
</feature>
<dbReference type="GO" id="GO:0009873">
    <property type="term" value="P:ethylene-activated signaling pathway"/>
    <property type="evidence" value="ECO:0007669"/>
    <property type="project" value="UniProtKB-KW"/>
</dbReference>
<dbReference type="InterPro" id="IPR047091">
    <property type="entry name" value="EIN3-like_DNA-bd"/>
</dbReference>
<dbReference type="GO" id="GO:0003700">
    <property type="term" value="F:DNA-binding transcription factor activity"/>
    <property type="evidence" value="ECO:0007669"/>
    <property type="project" value="InterPro"/>
</dbReference>
<feature type="compositionally biased region" description="Polar residues" evidence="5">
    <location>
        <begin position="461"/>
        <end position="474"/>
    </location>
</feature>
<keyword evidence="8" id="KW-1185">Reference proteome</keyword>
<dbReference type="Gene3D" id="1.10.3180.10">
    <property type="entry name" value="DNA-binding domain of EIN3-like"/>
    <property type="match status" value="2"/>
</dbReference>
<comment type="subcellular location">
    <subcellularLocation>
        <location evidence="1">Nucleus</location>
    </subcellularLocation>
</comment>
<dbReference type="SUPFAM" id="SSF116768">
    <property type="entry name" value="DNA-binding domain of EIN3-like"/>
    <property type="match status" value="1"/>
</dbReference>
<reference evidence="7" key="1">
    <citation type="submission" date="2020-07" db="EMBL/GenBank/DDBJ databases">
        <title>Genome sequence and genetic diversity analysis of an under-domesticated orphan crop, white fonio (Digitaria exilis).</title>
        <authorList>
            <person name="Bennetzen J.L."/>
            <person name="Chen S."/>
            <person name="Ma X."/>
            <person name="Wang X."/>
            <person name="Yssel A.E.J."/>
            <person name="Chaluvadi S.R."/>
            <person name="Johnson M."/>
            <person name="Gangashetty P."/>
            <person name="Hamidou F."/>
            <person name="Sanogo M.D."/>
            <person name="Zwaenepoel A."/>
            <person name="Wallace J."/>
            <person name="Van De Peer Y."/>
            <person name="Van Deynze A."/>
        </authorList>
    </citation>
    <scope>NUCLEOTIDE SEQUENCE</scope>
    <source>
        <tissue evidence="7">Leaves</tissue>
    </source>
</reference>
<dbReference type="PANTHER" id="PTHR33305">
    <property type="entry name" value="ETHYLENE INSENSITIVE 3-LIKE 2 PROTEIN"/>
    <property type="match status" value="1"/>
</dbReference>
<feature type="region of interest" description="Disordered" evidence="5">
    <location>
        <begin position="450"/>
        <end position="474"/>
    </location>
</feature>
<dbReference type="GO" id="GO:0005634">
    <property type="term" value="C:nucleus"/>
    <property type="evidence" value="ECO:0007669"/>
    <property type="project" value="UniProtKB-SubCell"/>
</dbReference>
<feature type="compositionally biased region" description="Low complexity" evidence="5">
    <location>
        <begin position="224"/>
        <end position="234"/>
    </location>
</feature>
<feature type="domain" description="Ethylene insensitive 3-like DNA-binding" evidence="6">
    <location>
        <begin position="1"/>
        <end position="206"/>
    </location>
</feature>
<feature type="compositionally biased region" description="Acidic residues" evidence="5">
    <location>
        <begin position="237"/>
        <end position="247"/>
    </location>
</feature>
<comment type="caution">
    <text evidence="7">The sequence shown here is derived from an EMBL/GenBank/DDBJ whole genome shotgun (WGS) entry which is preliminary data.</text>
</comment>
<evidence type="ECO:0000256" key="5">
    <source>
        <dbReference type="SAM" id="MobiDB-lite"/>
    </source>
</evidence>
<dbReference type="PANTHER" id="PTHR33305:SF32">
    <property type="entry name" value="PROTEIN ETHYLENE-INSENSITIVE 3-LIKE 2"/>
    <property type="match status" value="1"/>
</dbReference>
<comment type="similarity">
    <text evidence="2">Belongs to the EIN3 family.</text>
</comment>
<evidence type="ECO:0000256" key="3">
    <source>
        <dbReference type="ARBA" id="ARBA00022745"/>
    </source>
</evidence>
<evidence type="ECO:0000256" key="4">
    <source>
        <dbReference type="ARBA" id="ARBA00023242"/>
    </source>
</evidence>
<evidence type="ECO:0000313" key="8">
    <source>
        <dbReference type="Proteomes" id="UP000636709"/>
    </source>
</evidence>
<dbReference type="InterPro" id="IPR006957">
    <property type="entry name" value="EIN3"/>
</dbReference>
<gene>
    <name evidence="7" type="ORF">HU200_045613</name>
</gene>
<accession>A0A835EEG5</accession>
<organism evidence="7 8">
    <name type="scientific">Digitaria exilis</name>
    <dbReference type="NCBI Taxonomy" id="1010633"/>
    <lineage>
        <taxon>Eukaryota</taxon>
        <taxon>Viridiplantae</taxon>
        <taxon>Streptophyta</taxon>
        <taxon>Embryophyta</taxon>
        <taxon>Tracheophyta</taxon>
        <taxon>Spermatophyta</taxon>
        <taxon>Magnoliopsida</taxon>
        <taxon>Liliopsida</taxon>
        <taxon>Poales</taxon>
        <taxon>Poaceae</taxon>
        <taxon>PACMAD clade</taxon>
        <taxon>Panicoideae</taxon>
        <taxon>Panicodae</taxon>
        <taxon>Paniceae</taxon>
        <taxon>Anthephorinae</taxon>
        <taxon>Digitaria</taxon>
    </lineage>
</organism>
<evidence type="ECO:0000259" key="6">
    <source>
        <dbReference type="Pfam" id="PF04873"/>
    </source>
</evidence>
<dbReference type="EMBL" id="JACEFO010002119">
    <property type="protein sequence ID" value="KAF8680767.1"/>
    <property type="molecule type" value="Genomic_DNA"/>
</dbReference>
<dbReference type="Pfam" id="PF04873">
    <property type="entry name" value="EIN3_DNA-bd"/>
    <property type="match status" value="1"/>
</dbReference>
<evidence type="ECO:0000313" key="7">
    <source>
        <dbReference type="EMBL" id="KAF8680767.1"/>
    </source>
</evidence>
<proteinExistence type="inferred from homology"/>
<dbReference type="Proteomes" id="UP000636709">
    <property type="component" value="Unassembled WGS sequence"/>
</dbReference>
<evidence type="ECO:0000256" key="2">
    <source>
        <dbReference type="ARBA" id="ARBA00009416"/>
    </source>
</evidence>
<dbReference type="GO" id="GO:0003677">
    <property type="term" value="F:DNA binding"/>
    <property type="evidence" value="ECO:0007669"/>
    <property type="project" value="TreeGrafter"/>
</dbReference>
<dbReference type="OrthoDB" id="2017676at2759"/>
<dbReference type="FunFam" id="1.10.3180.10:FF:000001">
    <property type="entry name" value="Ethylene insensitive 3-like 1"/>
    <property type="match status" value="1"/>
</dbReference>